<dbReference type="PROSITE" id="PS50217">
    <property type="entry name" value="BZIP"/>
    <property type="match status" value="1"/>
</dbReference>
<organism evidence="8 10">
    <name type="scientific">Aureobasidium melanogenum</name>
    <name type="common">Aureobasidium pullulans var. melanogenum</name>
    <dbReference type="NCBI Taxonomy" id="46634"/>
    <lineage>
        <taxon>Eukaryota</taxon>
        <taxon>Fungi</taxon>
        <taxon>Dikarya</taxon>
        <taxon>Ascomycota</taxon>
        <taxon>Pezizomycotina</taxon>
        <taxon>Dothideomycetes</taxon>
        <taxon>Dothideomycetidae</taxon>
        <taxon>Dothideales</taxon>
        <taxon>Saccotheciaceae</taxon>
        <taxon>Aureobasidium</taxon>
    </lineage>
</organism>
<dbReference type="InterPro" id="IPR004826">
    <property type="entry name" value="bZIP_Maf"/>
</dbReference>
<dbReference type="InterPro" id="IPR046347">
    <property type="entry name" value="bZIP_sf"/>
</dbReference>
<keyword evidence="4" id="KW-0804">Transcription</keyword>
<evidence type="ECO:0000256" key="4">
    <source>
        <dbReference type="ARBA" id="ARBA00023163"/>
    </source>
</evidence>
<dbReference type="SMART" id="SM00338">
    <property type="entry name" value="BRLZ"/>
    <property type="match status" value="1"/>
</dbReference>
<feature type="non-terminal residue" evidence="8">
    <location>
        <position position="203"/>
    </location>
</feature>
<dbReference type="Gene3D" id="1.20.5.170">
    <property type="match status" value="1"/>
</dbReference>
<dbReference type="Proteomes" id="UP000767238">
    <property type="component" value="Unassembled WGS sequence"/>
</dbReference>
<evidence type="ECO:0000313" key="10">
    <source>
        <dbReference type="Proteomes" id="UP000779574"/>
    </source>
</evidence>
<keyword evidence="2" id="KW-0805">Transcription regulation</keyword>
<reference evidence="8" key="1">
    <citation type="journal article" date="2021" name="J Fungi (Basel)">
        <title>Virulence traits and population genomics of the black yeast Aureobasidium melanogenum.</title>
        <authorList>
            <person name="Cernosa A."/>
            <person name="Sun X."/>
            <person name="Gostincar C."/>
            <person name="Fang C."/>
            <person name="Gunde-Cimerman N."/>
            <person name="Song Z."/>
        </authorList>
    </citation>
    <scope>NUCLEOTIDE SEQUENCE</scope>
    <source>
        <strain evidence="9">EXF-8016</strain>
        <strain evidence="8">EXF-9911</strain>
    </source>
</reference>
<feature type="domain" description="BZIP" evidence="7">
    <location>
        <begin position="126"/>
        <end position="189"/>
    </location>
</feature>
<feature type="region of interest" description="Disordered" evidence="6">
    <location>
        <begin position="113"/>
        <end position="147"/>
    </location>
</feature>
<gene>
    <name evidence="8" type="ORF">KCU76_g11061</name>
    <name evidence="9" type="ORF">KCV03_g10349</name>
</gene>
<keyword evidence="3" id="KW-0238">DNA-binding</keyword>
<evidence type="ECO:0000256" key="5">
    <source>
        <dbReference type="ARBA" id="ARBA00023242"/>
    </source>
</evidence>
<evidence type="ECO:0000313" key="8">
    <source>
        <dbReference type="EMBL" id="KAG9686379.1"/>
    </source>
</evidence>
<dbReference type="CDD" id="cd14688">
    <property type="entry name" value="bZIP_YAP"/>
    <property type="match status" value="1"/>
</dbReference>
<sequence length="203" mass="23267">MRFLLLASHDLPADNRNYHHTHTLWSSVPQYPYGYEQHTLARSVGSTLAQAPTMTSDHTTPAEPVVVDGHNGYATVPPEQPLMYRNAVEIDYGQSTSPTVEFNVDEILGYQRQHSSATSEVREPLTPAQRRRKTQNRAAQRAFRDRKRQQVQELEAQLSALELRTNSLESDNERLKHELLLEREENEALRSITRPQPPRYLVG</sequence>
<evidence type="ECO:0000313" key="9">
    <source>
        <dbReference type="EMBL" id="KAH0209168.1"/>
    </source>
</evidence>
<accession>A0A9P8J5M5</accession>
<dbReference type="PANTHER" id="PTHR40621:SF8">
    <property type="entry name" value="AP-1-LIKE TRANSCRIPTION FACTOR YAP3"/>
    <property type="match status" value="1"/>
</dbReference>
<keyword evidence="5" id="KW-0539">Nucleus</keyword>
<dbReference type="PROSITE" id="PS00036">
    <property type="entry name" value="BZIP_BASIC"/>
    <property type="match status" value="1"/>
</dbReference>
<evidence type="ECO:0000256" key="2">
    <source>
        <dbReference type="ARBA" id="ARBA00023015"/>
    </source>
</evidence>
<dbReference type="GO" id="GO:0000976">
    <property type="term" value="F:transcription cis-regulatory region binding"/>
    <property type="evidence" value="ECO:0007669"/>
    <property type="project" value="InterPro"/>
</dbReference>
<dbReference type="EMBL" id="JAHFXF010000515">
    <property type="protein sequence ID" value="KAG9686379.1"/>
    <property type="molecule type" value="Genomic_DNA"/>
</dbReference>
<dbReference type="InterPro" id="IPR050936">
    <property type="entry name" value="AP-1-like"/>
</dbReference>
<protein>
    <recommendedName>
        <fullName evidence="7">BZIP domain-containing protein</fullName>
    </recommendedName>
</protein>
<evidence type="ECO:0000256" key="3">
    <source>
        <dbReference type="ARBA" id="ARBA00023125"/>
    </source>
</evidence>
<dbReference type="AlphaFoldDB" id="A0A9P8J5M5"/>
<dbReference type="SUPFAM" id="SSF57959">
    <property type="entry name" value="Leucine zipper domain"/>
    <property type="match status" value="1"/>
</dbReference>
<comment type="caution">
    <text evidence="8">The sequence shown here is derived from an EMBL/GenBank/DDBJ whole genome shotgun (WGS) entry which is preliminary data.</text>
</comment>
<evidence type="ECO:0000256" key="1">
    <source>
        <dbReference type="ARBA" id="ARBA00004123"/>
    </source>
</evidence>
<dbReference type="InterPro" id="IPR004827">
    <property type="entry name" value="bZIP"/>
</dbReference>
<name>A0A9P8J5M5_AURME</name>
<dbReference type="PANTHER" id="PTHR40621">
    <property type="entry name" value="TRANSCRIPTION FACTOR KAPC-RELATED"/>
    <property type="match status" value="1"/>
</dbReference>
<dbReference type="Pfam" id="PF03131">
    <property type="entry name" value="bZIP_Maf"/>
    <property type="match status" value="1"/>
</dbReference>
<comment type="subcellular location">
    <subcellularLocation>
        <location evidence="1">Nucleus</location>
    </subcellularLocation>
</comment>
<evidence type="ECO:0000259" key="7">
    <source>
        <dbReference type="PROSITE" id="PS50217"/>
    </source>
</evidence>
<dbReference type="GO" id="GO:0001228">
    <property type="term" value="F:DNA-binding transcription activator activity, RNA polymerase II-specific"/>
    <property type="evidence" value="ECO:0007669"/>
    <property type="project" value="TreeGrafter"/>
</dbReference>
<dbReference type="EMBL" id="JAHFYH010000281">
    <property type="protein sequence ID" value="KAH0209168.1"/>
    <property type="molecule type" value="Genomic_DNA"/>
</dbReference>
<dbReference type="GO" id="GO:0090575">
    <property type="term" value="C:RNA polymerase II transcription regulator complex"/>
    <property type="evidence" value="ECO:0007669"/>
    <property type="project" value="TreeGrafter"/>
</dbReference>
<proteinExistence type="predicted"/>
<dbReference type="Proteomes" id="UP000779574">
    <property type="component" value="Unassembled WGS sequence"/>
</dbReference>
<evidence type="ECO:0000256" key="6">
    <source>
        <dbReference type="SAM" id="MobiDB-lite"/>
    </source>
</evidence>
<reference evidence="8" key="2">
    <citation type="submission" date="2021-08" db="EMBL/GenBank/DDBJ databases">
        <authorList>
            <person name="Gostincar C."/>
            <person name="Sun X."/>
            <person name="Song Z."/>
            <person name="Gunde-Cimerman N."/>
        </authorList>
    </citation>
    <scope>NUCLEOTIDE SEQUENCE</scope>
    <source>
        <strain evidence="9">EXF-8016</strain>
        <strain evidence="8">EXF-9911</strain>
    </source>
</reference>